<keyword evidence="16 18" id="KW-0407">Ion channel</keyword>
<dbReference type="PRINTS" id="PR00252">
    <property type="entry name" value="NRIONCHANNEL"/>
</dbReference>
<dbReference type="InterPro" id="IPR018000">
    <property type="entry name" value="Neurotransmitter_ion_chnl_CS"/>
</dbReference>
<evidence type="ECO:0000256" key="8">
    <source>
        <dbReference type="ARBA" id="ARBA00023136"/>
    </source>
</evidence>
<keyword evidence="9" id="KW-1015">Disulfide bond</keyword>
<dbReference type="InterPro" id="IPR036719">
    <property type="entry name" value="Neuro-gated_channel_TM_sf"/>
</dbReference>
<dbReference type="InterPro" id="IPR006029">
    <property type="entry name" value="Neurotrans-gated_channel_TM"/>
</dbReference>
<feature type="transmembrane region" description="Helical" evidence="18">
    <location>
        <begin position="216"/>
        <end position="237"/>
    </location>
</feature>
<dbReference type="GO" id="GO:0045211">
    <property type="term" value="C:postsynaptic membrane"/>
    <property type="evidence" value="ECO:0007669"/>
    <property type="project" value="UniProtKB-SubCell"/>
</dbReference>
<keyword evidence="11" id="KW-0869">Chloride channel</keyword>
<feature type="domain" description="Neurotransmitter-gated ion-channel transmembrane" evidence="20">
    <location>
        <begin position="223"/>
        <end position="305"/>
    </location>
</feature>
<dbReference type="NCBIfam" id="TIGR00860">
    <property type="entry name" value="LIC"/>
    <property type="match status" value="1"/>
</dbReference>
<dbReference type="PRINTS" id="PR01079">
    <property type="entry name" value="GABAARALPHA"/>
</dbReference>
<dbReference type="GO" id="GO:0099095">
    <property type="term" value="F:ligand-gated monoatomic anion channel activity"/>
    <property type="evidence" value="ECO:0007669"/>
    <property type="project" value="UniProtKB-ARBA"/>
</dbReference>
<dbReference type="SUPFAM" id="SSF63712">
    <property type="entry name" value="Nicotinic receptor ligand binding domain-like"/>
    <property type="match status" value="1"/>
</dbReference>
<dbReference type="GO" id="GO:0005254">
    <property type="term" value="F:chloride channel activity"/>
    <property type="evidence" value="ECO:0007669"/>
    <property type="project" value="UniProtKB-KW"/>
</dbReference>
<evidence type="ECO:0000313" key="21">
    <source>
        <dbReference type="EnsemblMetazoa" id="SMAR002780-PA"/>
    </source>
</evidence>
<feature type="transmembrane region" description="Helical" evidence="18">
    <location>
        <begin position="374"/>
        <end position="393"/>
    </location>
</feature>
<evidence type="ECO:0000256" key="9">
    <source>
        <dbReference type="ARBA" id="ARBA00023157"/>
    </source>
</evidence>
<dbReference type="STRING" id="126957.T1IP38"/>
<accession>T1IP38</accession>
<dbReference type="GO" id="GO:0005230">
    <property type="term" value="F:extracellular ligand-gated monoatomic ion channel activity"/>
    <property type="evidence" value="ECO:0007669"/>
    <property type="project" value="InterPro"/>
</dbReference>
<evidence type="ECO:0000256" key="11">
    <source>
        <dbReference type="ARBA" id="ARBA00023173"/>
    </source>
</evidence>
<feature type="transmembrane region" description="Helical" evidence="18">
    <location>
        <begin position="249"/>
        <end position="269"/>
    </location>
</feature>
<evidence type="ECO:0000256" key="2">
    <source>
        <dbReference type="ARBA" id="ARBA00022475"/>
    </source>
</evidence>
<dbReference type="EMBL" id="JH431244">
    <property type="status" value="NOT_ANNOTATED_CDS"/>
    <property type="molecule type" value="Genomic_DNA"/>
</dbReference>
<comment type="similarity">
    <text evidence="18">Belongs to the ligand-gated ion channel (TC 1.A.9) family.</text>
</comment>
<evidence type="ECO:0000256" key="13">
    <source>
        <dbReference type="ARBA" id="ARBA00023214"/>
    </source>
</evidence>
<evidence type="ECO:0000313" key="22">
    <source>
        <dbReference type="Proteomes" id="UP000014500"/>
    </source>
</evidence>
<dbReference type="Gene3D" id="2.70.170.10">
    <property type="entry name" value="Neurotransmitter-gated ion-channel ligand-binding domain"/>
    <property type="match status" value="1"/>
</dbReference>
<dbReference type="Proteomes" id="UP000014500">
    <property type="component" value="Unassembled WGS sequence"/>
</dbReference>
<evidence type="ECO:0000256" key="17">
    <source>
        <dbReference type="ARBA" id="ARBA00034104"/>
    </source>
</evidence>
<dbReference type="AlphaFoldDB" id="T1IP38"/>
<evidence type="ECO:0000259" key="20">
    <source>
        <dbReference type="Pfam" id="PF02932"/>
    </source>
</evidence>
<dbReference type="InterPro" id="IPR006028">
    <property type="entry name" value="GABAA/Glycine_rcpt"/>
</dbReference>
<dbReference type="Pfam" id="PF02931">
    <property type="entry name" value="Neur_chan_LBD"/>
    <property type="match status" value="1"/>
</dbReference>
<evidence type="ECO:0000256" key="18">
    <source>
        <dbReference type="RuleBase" id="RU000687"/>
    </source>
</evidence>
<feature type="domain" description="Neurotransmitter-gated ion-channel ligand-binding" evidence="19">
    <location>
        <begin position="13"/>
        <end position="216"/>
    </location>
</feature>
<evidence type="ECO:0008006" key="23">
    <source>
        <dbReference type="Google" id="ProtNLM"/>
    </source>
</evidence>
<keyword evidence="7 18" id="KW-0406">Ion transport</keyword>
<dbReference type="InterPro" id="IPR006201">
    <property type="entry name" value="Neur_channel"/>
</dbReference>
<keyword evidence="13" id="KW-0868">Chloride</keyword>
<keyword evidence="14" id="KW-0628">Postsynaptic cell membrane</keyword>
<dbReference type="PRINTS" id="PR00253">
    <property type="entry name" value="GABAARECEPTR"/>
</dbReference>
<evidence type="ECO:0000256" key="14">
    <source>
        <dbReference type="ARBA" id="ARBA00023257"/>
    </source>
</evidence>
<dbReference type="EnsemblMetazoa" id="SMAR002780-RA">
    <property type="protein sequence ID" value="SMAR002780-PA"/>
    <property type="gene ID" value="SMAR002780"/>
</dbReference>
<evidence type="ECO:0000256" key="15">
    <source>
        <dbReference type="ARBA" id="ARBA00023286"/>
    </source>
</evidence>
<evidence type="ECO:0000256" key="16">
    <source>
        <dbReference type="ARBA" id="ARBA00023303"/>
    </source>
</evidence>
<protein>
    <recommendedName>
        <fullName evidence="23">Neurotransmitter-gated ion-channel ligand-binding domain-containing protein</fullName>
    </recommendedName>
</protein>
<dbReference type="GO" id="GO:0034707">
    <property type="term" value="C:chloride channel complex"/>
    <property type="evidence" value="ECO:0007669"/>
    <property type="project" value="UniProtKB-KW"/>
</dbReference>
<dbReference type="InterPro" id="IPR038050">
    <property type="entry name" value="Neuro_actylchol_rec"/>
</dbReference>
<dbReference type="CDD" id="cd19049">
    <property type="entry name" value="LGIC_TM_anion"/>
    <property type="match status" value="1"/>
</dbReference>
<dbReference type="HOGENOM" id="CLU_010920_1_2_1"/>
<name>T1IP38_STRMM</name>
<evidence type="ECO:0000256" key="1">
    <source>
        <dbReference type="ARBA" id="ARBA00022448"/>
    </source>
</evidence>
<organism evidence="21 22">
    <name type="scientific">Strigamia maritima</name>
    <name type="common">European centipede</name>
    <name type="synonym">Geophilus maritimus</name>
    <dbReference type="NCBI Taxonomy" id="126957"/>
    <lineage>
        <taxon>Eukaryota</taxon>
        <taxon>Metazoa</taxon>
        <taxon>Ecdysozoa</taxon>
        <taxon>Arthropoda</taxon>
        <taxon>Myriapoda</taxon>
        <taxon>Chilopoda</taxon>
        <taxon>Pleurostigmophora</taxon>
        <taxon>Geophilomorpha</taxon>
        <taxon>Linotaeniidae</taxon>
        <taxon>Strigamia</taxon>
    </lineage>
</organism>
<dbReference type="Pfam" id="PF02932">
    <property type="entry name" value="Neur_chan_memb"/>
    <property type="match status" value="1"/>
</dbReference>
<evidence type="ECO:0000256" key="3">
    <source>
        <dbReference type="ARBA" id="ARBA00022692"/>
    </source>
</evidence>
<dbReference type="InterPro" id="IPR001390">
    <property type="entry name" value="GABAAa_rcpt"/>
</dbReference>
<dbReference type="CDD" id="cd19007">
    <property type="entry name" value="LGIC_ECD_GABAR_GRD-like"/>
    <property type="match status" value="1"/>
</dbReference>
<dbReference type="PhylomeDB" id="T1IP38"/>
<keyword evidence="5 18" id="KW-1133">Transmembrane helix</keyword>
<keyword evidence="10" id="KW-0675">Receptor</keyword>
<keyword evidence="22" id="KW-1185">Reference proteome</keyword>
<dbReference type="PANTHER" id="PTHR18945">
    <property type="entry name" value="NEUROTRANSMITTER GATED ION CHANNEL"/>
    <property type="match status" value="1"/>
</dbReference>
<evidence type="ECO:0000259" key="19">
    <source>
        <dbReference type="Pfam" id="PF02931"/>
    </source>
</evidence>
<evidence type="ECO:0000256" key="4">
    <source>
        <dbReference type="ARBA" id="ARBA00022729"/>
    </source>
</evidence>
<dbReference type="FunFam" id="2.70.170.10:FF:000043">
    <property type="entry name" value="Gamma-aminobutyric acid receptor alpha-like"/>
    <property type="match status" value="1"/>
</dbReference>
<reference evidence="21" key="2">
    <citation type="submission" date="2015-02" db="UniProtKB">
        <authorList>
            <consortium name="EnsemblMetazoa"/>
        </authorList>
    </citation>
    <scope>IDENTIFICATION</scope>
</reference>
<dbReference type="PROSITE" id="PS00236">
    <property type="entry name" value="NEUROTR_ION_CHANNEL"/>
    <property type="match status" value="1"/>
</dbReference>
<keyword evidence="8 18" id="KW-0472">Membrane</keyword>
<keyword evidence="15" id="KW-1071">Ligand-gated ion channel</keyword>
<evidence type="ECO:0000256" key="12">
    <source>
        <dbReference type="ARBA" id="ARBA00023180"/>
    </source>
</evidence>
<proteinExistence type="inferred from homology"/>
<reference evidence="22" key="1">
    <citation type="submission" date="2011-05" db="EMBL/GenBank/DDBJ databases">
        <authorList>
            <person name="Richards S.R."/>
            <person name="Qu J."/>
            <person name="Jiang H."/>
            <person name="Jhangiani S.N."/>
            <person name="Agravi P."/>
            <person name="Goodspeed R."/>
            <person name="Gross S."/>
            <person name="Mandapat C."/>
            <person name="Jackson L."/>
            <person name="Mathew T."/>
            <person name="Pu L."/>
            <person name="Thornton R."/>
            <person name="Saada N."/>
            <person name="Wilczek-Boney K.B."/>
            <person name="Lee S."/>
            <person name="Kovar C."/>
            <person name="Wu Y."/>
            <person name="Scherer S.E."/>
            <person name="Worley K.C."/>
            <person name="Muzny D.M."/>
            <person name="Gibbs R."/>
        </authorList>
    </citation>
    <scope>NUCLEOTIDE SEQUENCE</scope>
    <source>
        <strain evidence="22">Brora</strain>
    </source>
</reference>
<dbReference type="InterPro" id="IPR006202">
    <property type="entry name" value="Neur_chan_lig-bd"/>
</dbReference>
<evidence type="ECO:0000256" key="10">
    <source>
        <dbReference type="ARBA" id="ARBA00023170"/>
    </source>
</evidence>
<keyword evidence="4" id="KW-0732">Signal</keyword>
<dbReference type="GO" id="GO:0004890">
    <property type="term" value="F:GABA-A receptor activity"/>
    <property type="evidence" value="ECO:0007669"/>
    <property type="project" value="InterPro"/>
</dbReference>
<keyword evidence="2" id="KW-1003">Cell membrane</keyword>
<evidence type="ECO:0000256" key="7">
    <source>
        <dbReference type="ARBA" id="ARBA00023065"/>
    </source>
</evidence>
<evidence type="ECO:0000256" key="5">
    <source>
        <dbReference type="ARBA" id="ARBA00022989"/>
    </source>
</evidence>
<keyword evidence="6" id="KW-0770">Synapse</keyword>
<keyword evidence="3 18" id="KW-0812">Transmembrane</keyword>
<comment type="subcellular location">
    <subcellularLocation>
        <location evidence="17">Postsynaptic cell membrane</location>
        <topology evidence="17">Multi-pass membrane protein</topology>
    </subcellularLocation>
</comment>
<feature type="transmembrane region" description="Helical" evidence="18">
    <location>
        <begin position="281"/>
        <end position="303"/>
    </location>
</feature>
<keyword evidence="1 18" id="KW-0813">Transport</keyword>
<dbReference type="Gene3D" id="1.20.58.390">
    <property type="entry name" value="Neurotransmitter-gated ion-channel transmembrane domain"/>
    <property type="match status" value="1"/>
</dbReference>
<dbReference type="InterPro" id="IPR036734">
    <property type="entry name" value="Neur_chan_lig-bd_sf"/>
</dbReference>
<dbReference type="eggNOG" id="KOG3642">
    <property type="taxonomic scope" value="Eukaryota"/>
</dbReference>
<keyword evidence="12" id="KW-0325">Glycoprotein</keyword>
<dbReference type="OMA" id="RCPLRIG"/>
<evidence type="ECO:0000256" key="6">
    <source>
        <dbReference type="ARBA" id="ARBA00023018"/>
    </source>
</evidence>
<sequence length="395" mass="45526">METSQINKHENISKLLDSLLDAYDNNLRPDFGGPPTAVDIDINVRSMGPVSEIDMTYSMDCYFRQTWIDRRLAFQGSLDSMTLSINMLQRIWKPDTYFFNGKFSYVHVITVPNKFVRLEKDGRVLYSQRLTVKASCLMNLANFPMDHQQCPLQVGIGYSQENVIYRWNSQRSVIIASDMKMSQFDLVKFPSGNATKIMNNGEYSTLLVIFHLQRHMGYFIIQVYAPCTLLVVLSWVAFWINREATADRIALGVTTILTMTFLGMESRSALPKVSYSTALDFFVVISFLFIFATIIQFAFVHYFTKVGSGELYLLPTTPVDFPPAPPDDDEKPDESEVSRVFTLSKRISSIRSKMYRPVTQHREQMNSVSQIDRVSRVIFPLTFLLINLCYWYLYL</sequence>
<dbReference type="SUPFAM" id="SSF90112">
    <property type="entry name" value="Neurotransmitter-gated ion-channel transmembrane pore"/>
    <property type="match status" value="1"/>
</dbReference>